<dbReference type="Proteomes" id="UP001328107">
    <property type="component" value="Unassembled WGS sequence"/>
</dbReference>
<dbReference type="EMBL" id="BTRK01000004">
    <property type="protein sequence ID" value="GMR49024.1"/>
    <property type="molecule type" value="Genomic_DNA"/>
</dbReference>
<feature type="non-terminal residue" evidence="1">
    <location>
        <position position="1"/>
    </location>
</feature>
<evidence type="ECO:0000313" key="2">
    <source>
        <dbReference type="Proteomes" id="UP001328107"/>
    </source>
</evidence>
<organism evidence="1 2">
    <name type="scientific">Pristionchus mayeri</name>
    <dbReference type="NCBI Taxonomy" id="1317129"/>
    <lineage>
        <taxon>Eukaryota</taxon>
        <taxon>Metazoa</taxon>
        <taxon>Ecdysozoa</taxon>
        <taxon>Nematoda</taxon>
        <taxon>Chromadorea</taxon>
        <taxon>Rhabditida</taxon>
        <taxon>Rhabditina</taxon>
        <taxon>Diplogasteromorpha</taxon>
        <taxon>Diplogasteroidea</taxon>
        <taxon>Neodiplogasteridae</taxon>
        <taxon>Pristionchus</taxon>
    </lineage>
</organism>
<protein>
    <recommendedName>
        <fullName evidence="3">G protein-coupled receptor</fullName>
    </recommendedName>
</protein>
<dbReference type="AlphaFoldDB" id="A0AAN5CR19"/>
<sequence length="75" mass="8355">LPLLRKNITASLPSYRFCIGVSATQNAFNCILIIDGLWTHILSGEFFLVIGPIKYAPEWIMDILVPMAVAMVFSL</sequence>
<evidence type="ECO:0000313" key="1">
    <source>
        <dbReference type="EMBL" id="GMR49024.1"/>
    </source>
</evidence>
<reference evidence="2" key="1">
    <citation type="submission" date="2022-10" db="EMBL/GenBank/DDBJ databases">
        <title>Genome assembly of Pristionchus species.</title>
        <authorList>
            <person name="Yoshida K."/>
            <person name="Sommer R.J."/>
        </authorList>
    </citation>
    <scope>NUCLEOTIDE SEQUENCE [LARGE SCALE GENOMIC DNA]</scope>
    <source>
        <strain evidence="2">RS5460</strain>
    </source>
</reference>
<evidence type="ECO:0008006" key="3">
    <source>
        <dbReference type="Google" id="ProtNLM"/>
    </source>
</evidence>
<accession>A0AAN5CR19</accession>
<keyword evidence="2" id="KW-1185">Reference proteome</keyword>
<gene>
    <name evidence="1" type="ORF">PMAYCL1PPCAC_19219</name>
</gene>
<proteinExistence type="predicted"/>
<name>A0AAN5CR19_9BILA</name>
<comment type="caution">
    <text evidence="1">The sequence shown here is derived from an EMBL/GenBank/DDBJ whole genome shotgun (WGS) entry which is preliminary data.</text>
</comment>